<feature type="domain" description="Tryptophan synthase beta chain-like PALP" evidence="13">
    <location>
        <begin position="97"/>
        <end position="434"/>
    </location>
</feature>
<evidence type="ECO:0000256" key="10">
    <source>
        <dbReference type="ARBA" id="ARBA00023239"/>
    </source>
</evidence>
<keyword evidence="7" id="KW-0822">Tryptophan biosynthesis</keyword>
<evidence type="ECO:0000256" key="2">
    <source>
        <dbReference type="ARBA" id="ARBA00004733"/>
    </source>
</evidence>
<evidence type="ECO:0000259" key="13">
    <source>
        <dbReference type="Pfam" id="PF00291"/>
    </source>
</evidence>
<evidence type="ECO:0000256" key="1">
    <source>
        <dbReference type="ARBA" id="ARBA00001933"/>
    </source>
</evidence>
<dbReference type="InterPro" id="IPR001926">
    <property type="entry name" value="TrpB-like_PALP"/>
</dbReference>
<evidence type="ECO:0000256" key="9">
    <source>
        <dbReference type="ARBA" id="ARBA00023141"/>
    </source>
</evidence>
<dbReference type="Gene3D" id="3.40.50.1100">
    <property type="match status" value="2"/>
</dbReference>
<evidence type="ECO:0000313" key="14">
    <source>
        <dbReference type="EMBL" id="KUN31315.1"/>
    </source>
</evidence>
<dbReference type="Proteomes" id="UP000053398">
    <property type="component" value="Unassembled WGS sequence"/>
</dbReference>
<comment type="similarity">
    <text evidence="3">Belongs to the TrpB family.</text>
</comment>
<evidence type="ECO:0000256" key="12">
    <source>
        <dbReference type="SAM" id="MobiDB-lite"/>
    </source>
</evidence>
<dbReference type="PIRSF" id="PIRSF001413">
    <property type="entry name" value="Trp_syn_beta"/>
    <property type="match status" value="1"/>
</dbReference>
<organism evidence="14 15">
    <name type="scientific">Streptomyces corchorusii</name>
    <name type="common">Streptomyces chibaensis</name>
    <dbReference type="NCBI Taxonomy" id="1903"/>
    <lineage>
        <taxon>Bacteria</taxon>
        <taxon>Bacillati</taxon>
        <taxon>Actinomycetota</taxon>
        <taxon>Actinomycetes</taxon>
        <taxon>Kitasatosporales</taxon>
        <taxon>Streptomycetaceae</taxon>
        <taxon>Streptomyces</taxon>
    </lineage>
</organism>
<sequence>MSGGPRPAPGARTPDPDWNPTPVVPSGAPDDVPEAWFNLVPNLPVPLPPARDGDDGQPSRLALQRRIRLAAVQEQDASTESFLPIPQRVREELAAIGRPTPLLRARALEAHLRTPARIYLKREDVLPTGSFKLNSAIAQAYFAAQQGVRTLVTETGAGQWGHAVAWAARLFGLHAVIFWAGVSARQKLGRHTVIKLLGGEVYPSPSERTQVGKALLRDGRHLLGSLGTAIGEAISYAQDHPETRYISGSNLPHVLAHQSVIGQEVKAQLAALGETPDTLIACVGGGSNLGGLMGPYLADKAERGDGLTLIGAESASAPRLTRGEWRYDHADPEGITPLTKSYTLGRDYELPETHVGGLRQHSGSAVVGVLRSQGLIDAVAYDEAEAFETGSLMLRHEGVLIAPESCHAVRAAVDRAIEARRTGRAETIVACVSGNGALDLEGYTAHLGDGA</sequence>
<dbReference type="PANTHER" id="PTHR48077">
    <property type="entry name" value="TRYPTOPHAN SYNTHASE-RELATED"/>
    <property type="match status" value="1"/>
</dbReference>
<comment type="caution">
    <text evidence="14">The sequence shown here is derived from an EMBL/GenBank/DDBJ whole genome shotgun (WGS) entry which is preliminary data.</text>
</comment>
<dbReference type="Pfam" id="PF00291">
    <property type="entry name" value="PALP"/>
    <property type="match status" value="1"/>
</dbReference>
<dbReference type="AlphaFoldDB" id="A0A101QK02"/>
<dbReference type="NCBIfam" id="NF009057">
    <property type="entry name" value="PRK12391.1"/>
    <property type="match status" value="1"/>
</dbReference>
<dbReference type="RefSeq" id="WP_059262321.1">
    <property type="nucleotide sequence ID" value="NZ_KQ948353.1"/>
</dbReference>
<proteinExistence type="inferred from homology"/>
<reference evidence="14 15" key="1">
    <citation type="submission" date="2015-10" db="EMBL/GenBank/DDBJ databases">
        <title>Draft genome sequence of Streptomyces corchorusii DSM 40340, type strain for the species Streptomyces corchorusii.</title>
        <authorList>
            <person name="Ruckert C."/>
            <person name="Winkler A."/>
            <person name="Kalinowski J."/>
            <person name="Kampfer P."/>
            <person name="Glaeser S."/>
        </authorList>
    </citation>
    <scope>NUCLEOTIDE SEQUENCE [LARGE SCALE GENOMIC DNA]</scope>
    <source>
        <strain evidence="14 15">DSM 40340</strain>
    </source>
</reference>
<evidence type="ECO:0000256" key="8">
    <source>
        <dbReference type="ARBA" id="ARBA00022898"/>
    </source>
</evidence>
<evidence type="ECO:0000256" key="4">
    <source>
        <dbReference type="ARBA" id="ARBA00011270"/>
    </source>
</evidence>
<keyword evidence="6" id="KW-0028">Amino-acid biosynthesis</keyword>
<feature type="region of interest" description="Disordered" evidence="12">
    <location>
        <begin position="1"/>
        <end position="31"/>
    </location>
</feature>
<keyword evidence="9" id="KW-0057">Aromatic amino acid biosynthesis</keyword>
<keyword evidence="8" id="KW-0663">Pyridoxal phosphate</keyword>
<evidence type="ECO:0000256" key="5">
    <source>
        <dbReference type="ARBA" id="ARBA00012043"/>
    </source>
</evidence>
<accession>A0A101QK02</accession>
<dbReference type="PANTHER" id="PTHR48077:SF6">
    <property type="entry name" value="TRYPTOPHAN SYNTHASE"/>
    <property type="match status" value="1"/>
</dbReference>
<dbReference type="InterPro" id="IPR023026">
    <property type="entry name" value="Trp_synth_beta/beta-like"/>
</dbReference>
<protein>
    <recommendedName>
        <fullName evidence="5">tryptophan synthase</fullName>
        <ecNumber evidence="5">4.2.1.20</ecNumber>
    </recommendedName>
</protein>
<name>A0A101QK02_STRCK</name>
<evidence type="ECO:0000256" key="11">
    <source>
        <dbReference type="ARBA" id="ARBA00049047"/>
    </source>
</evidence>
<dbReference type="SUPFAM" id="SSF53686">
    <property type="entry name" value="Tryptophan synthase beta subunit-like PLP-dependent enzymes"/>
    <property type="match status" value="1"/>
</dbReference>
<comment type="subunit">
    <text evidence="4">Tetramer of two alpha and two beta chains.</text>
</comment>
<keyword evidence="15" id="KW-1185">Reference proteome</keyword>
<dbReference type="GO" id="GO:0004834">
    <property type="term" value="F:tryptophan synthase activity"/>
    <property type="evidence" value="ECO:0007669"/>
    <property type="project" value="UniProtKB-EC"/>
</dbReference>
<dbReference type="GO" id="GO:0005737">
    <property type="term" value="C:cytoplasm"/>
    <property type="evidence" value="ECO:0007669"/>
    <property type="project" value="TreeGrafter"/>
</dbReference>
<dbReference type="GO" id="GO:0052684">
    <property type="term" value="F:L-serine hydro-lyase (adding indole, L-tryptophan-forming) activity"/>
    <property type="evidence" value="ECO:0007669"/>
    <property type="project" value="TreeGrafter"/>
</dbReference>
<evidence type="ECO:0000256" key="7">
    <source>
        <dbReference type="ARBA" id="ARBA00022822"/>
    </source>
</evidence>
<gene>
    <name evidence="14" type="ORF">AQJ11_07445</name>
</gene>
<comment type="cofactor">
    <cofactor evidence="1">
        <name>pyridoxal 5'-phosphate</name>
        <dbReference type="ChEBI" id="CHEBI:597326"/>
    </cofactor>
</comment>
<dbReference type="EC" id="4.2.1.20" evidence="5"/>
<dbReference type="InterPro" id="IPR036052">
    <property type="entry name" value="TrpB-like_PALP_sf"/>
</dbReference>
<comment type="pathway">
    <text evidence="2">Amino-acid biosynthesis; L-tryptophan biosynthesis; L-tryptophan from chorismate: step 5/5.</text>
</comment>
<comment type="catalytic activity">
    <reaction evidence="11">
        <text>(1S,2R)-1-C-(indol-3-yl)glycerol 3-phosphate + L-serine = D-glyceraldehyde 3-phosphate + L-tryptophan + H2O</text>
        <dbReference type="Rhea" id="RHEA:10532"/>
        <dbReference type="ChEBI" id="CHEBI:15377"/>
        <dbReference type="ChEBI" id="CHEBI:33384"/>
        <dbReference type="ChEBI" id="CHEBI:57912"/>
        <dbReference type="ChEBI" id="CHEBI:58866"/>
        <dbReference type="ChEBI" id="CHEBI:59776"/>
        <dbReference type="EC" id="4.2.1.20"/>
    </reaction>
</comment>
<evidence type="ECO:0000313" key="15">
    <source>
        <dbReference type="Proteomes" id="UP000053398"/>
    </source>
</evidence>
<evidence type="ECO:0000256" key="3">
    <source>
        <dbReference type="ARBA" id="ARBA00009982"/>
    </source>
</evidence>
<dbReference type="EMBL" id="LMWP01000006">
    <property type="protein sequence ID" value="KUN31315.1"/>
    <property type="molecule type" value="Genomic_DNA"/>
</dbReference>
<keyword evidence="10" id="KW-0456">Lyase</keyword>
<evidence type="ECO:0000256" key="6">
    <source>
        <dbReference type="ARBA" id="ARBA00022605"/>
    </source>
</evidence>